<evidence type="ECO:0000256" key="1">
    <source>
        <dbReference type="SAM" id="Phobius"/>
    </source>
</evidence>
<keyword evidence="1" id="KW-0812">Transmembrane</keyword>
<dbReference type="AlphaFoldDB" id="A0AAV4TE90"/>
<protein>
    <recommendedName>
        <fullName evidence="4">Gustatory receptor</fullName>
    </recommendedName>
</protein>
<evidence type="ECO:0008006" key="4">
    <source>
        <dbReference type="Google" id="ProtNLM"/>
    </source>
</evidence>
<organism evidence="2 3">
    <name type="scientific">Caerostris darwini</name>
    <dbReference type="NCBI Taxonomy" id="1538125"/>
    <lineage>
        <taxon>Eukaryota</taxon>
        <taxon>Metazoa</taxon>
        <taxon>Ecdysozoa</taxon>
        <taxon>Arthropoda</taxon>
        <taxon>Chelicerata</taxon>
        <taxon>Arachnida</taxon>
        <taxon>Araneae</taxon>
        <taxon>Araneomorphae</taxon>
        <taxon>Entelegynae</taxon>
        <taxon>Araneoidea</taxon>
        <taxon>Araneidae</taxon>
        <taxon>Caerostris</taxon>
    </lineage>
</organism>
<sequence length="131" mass="14990">MRKIDELFSFPTFIATVMNLSALFWTGYNVAFITEINLYVMAPVIHFLSHHLLLTISASMTNEKAKKAKLIIQCLLRHSHLDKRMKIKYEMNIAMESNLTLWNIYVVDRSLLIASLGSLLTYGILLATLGR</sequence>
<feature type="transmembrane region" description="Helical" evidence="1">
    <location>
        <begin position="7"/>
        <end position="26"/>
    </location>
</feature>
<accession>A0AAV4TE90</accession>
<feature type="transmembrane region" description="Helical" evidence="1">
    <location>
        <begin position="111"/>
        <end position="129"/>
    </location>
</feature>
<gene>
    <name evidence="2" type="primary">AVEN_84854_1</name>
    <name evidence="2" type="ORF">CDAR_124971</name>
</gene>
<feature type="transmembrane region" description="Helical" evidence="1">
    <location>
        <begin position="38"/>
        <end position="60"/>
    </location>
</feature>
<keyword evidence="1" id="KW-0472">Membrane</keyword>
<reference evidence="2 3" key="1">
    <citation type="submission" date="2021-06" db="EMBL/GenBank/DDBJ databases">
        <title>Caerostris darwini draft genome.</title>
        <authorList>
            <person name="Kono N."/>
            <person name="Arakawa K."/>
        </authorList>
    </citation>
    <scope>NUCLEOTIDE SEQUENCE [LARGE SCALE GENOMIC DNA]</scope>
</reference>
<dbReference type="EMBL" id="BPLQ01009547">
    <property type="protein sequence ID" value="GIY44595.1"/>
    <property type="molecule type" value="Genomic_DNA"/>
</dbReference>
<proteinExistence type="predicted"/>
<comment type="caution">
    <text evidence="2">The sequence shown here is derived from an EMBL/GenBank/DDBJ whole genome shotgun (WGS) entry which is preliminary data.</text>
</comment>
<evidence type="ECO:0000313" key="2">
    <source>
        <dbReference type="EMBL" id="GIY44595.1"/>
    </source>
</evidence>
<keyword evidence="3" id="KW-1185">Reference proteome</keyword>
<keyword evidence="1" id="KW-1133">Transmembrane helix</keyword>
<dbReference type="Proteomes" id="UP001054837">
    <property type="component" value="Unassembled WGS sequence"/>
</dbReference>
<name>A0AAV4TE90_9ARAC</name>
<evidence type="ECO:0000313" key="3">
    <source>
        <dbReference type="Proteomes" id="UP001054837"/>
    </source>
</evidence>